<dbReference type="KEGG" id="mcos:GM418_26255"/>
<dbReference type="InterPro" id="IPR012338">
    <property type="entry name" value="Beta-lactam/transpept-like"/>
</dbReference>
<keyword evidence="3" id="KW-0121">Carboxypeptidase</keyword>
<dbReference type="PRINTS" id="PR00922">
    <property type="entry name" value="DADACBPTASE3"/>
</dbReference>
<dbReference type="PANTHER" id="PTHR30023">
    <property type="entry name" value="D-ALANYL-D-ALANINE CARBOXYPEPTIDASE"/>
    <property type="match status" value="1"/>
</dbReference>
<dbReference type="AlphaFoldDB" id="A0A6I6K3A8"/>
<evidence type="ECO:0000256" key="2">
    <source>
        <dbReference type="ARBA" id="ARBA00022801"/>
    </source>
</evidence>
<accession>A0A6I6K3A8</accession>
<dbReference type="NCBIfam" id="TIGR00666">
    <property type="entry name" value="PBP4"/>
    <property type="match status" value="1"/>
</dbReference>
<proteinExistence type="inferred from homology"/>
<dbReference type="Pfam" id="PF02113">
    <property type="entry name" value="Peptidase_S13"/>
    <property type="match status" value="1"/>
</dbReference>
<dbReference type="InterPro" id="IPR000667">
    <property type="entry name" value="Peptidase_S13"/>
</dbReference>
<name>A0A6I6K3A8_9BACT</name>
<sequence>MKGRIFTVLILFLHTISPAQQNIEQVFQKLLTGSDYKNATIGIQVSDLDSDEILFNFDNNKLMIPASTMKLVTSAAALEILGAHYRFTTKIGYTGNINKNTLNGDLVVVGGGDPVLGSAHFRDFYEHPDFLDIWVQKIKDAGIQKIKGDLVLDVSLYDSEKIPPTWIWEDMGNYYGAGPSALSVYDNMFRITFSSPGKAGMPTQIVSTYPKIEGLEIQNEVLSSDENRDLAFVFGSPLDYKRVIRGTIPKNRKSFTIKASDQNPEKLLAADFISHLAKSGIFISGGVKLKKVDGKEFQIVYIQESPSLAEIAKVLNYESVNLIAEHLVKQIAVQKTGEGSREKGIAVIKQFWKSKGLEGQFFMEDGSGLSHFNAISPGQFISLLKYMRNQSKYSAAFLNSLPGAANGTLYGFDARVFEGNTLKAKSGSMTRVRCYAGYLKVDSGKTVAFSLMVNQFDGSHSKLIGEIQKLFEAAKITF</sequence>
<reference evidence="3 4" key="1">
    <citation type="submission" date="2019-11" db="EMBL/GenBank/DDBJ databases">
        <authorList>
            <person name="Zheng R.K."/>
            <person name="Sun C.M."/>
        </authorList>
    </citation>
    <scope>NUCLEOTIDE SEQUENCE [LARGE SCALE GENOMIC DNA]</scope>
    <source>
        <strain evidence="3 4">WC007</strain>
    </source>
</reference>
<keyword evidence="3" id="KW-0645">Protease</keyword>
<evidence type="ECO:0000256" key="1">
    <source>
        <dbReference type="ARBA" id="ARBA00006096"/>
    </source>
</evidence>
<keyword evidence="2 3" id="KW-0378">Hydrolase</keyword>
<gene>
    <name evidence="3" type="primary">dacB</name>
    <name evidence="3" type="ORF">GM418_26255</name>
</gene>
<comment type="similarity">
    <text evidence="1">Belongs to the peptidase S13 family.</text>
</comment>
<dbReference type="GO" id="GO:0006508">
    <property type="term" value="P:proteolysis"/>
    <property type="evidence" value="ECO:0007669"/>
    <property type="project" value="InterPro"/>
</dbReference>
<dbReference type="EC" id="3.4.16.4" evidence="3"/>
<evidence type="ECO:0000313" key="4">
    <source>
        <dbReference type="Proteomes" id="UP000428260"/>
    </source>
</evidence>
<dbReference type="SUPFAM" id="SSF56601">
    <property type="entry name" value="beta-lactamase/transpeptidase-like"/>
    <property type="match status" value="1"/>
</dbReference>
<dbReference type="RefSeq" id="WP_158870513.1">
    <property type="nucleotide sequence ID" value="NZ_CP046401.1"/>
</dbReference>
<dbReference type="GO" id="GO:0000270">
    <property type="term" value="P:peptidoglycan metabolic process"/>
    <property type="evidence" value="ECO:0007669"/>
    <property type="project" value="TreeGrafter"/>
</dbReference>
<organism evidence="3 4">
    <name type="scientific">Maribellus comscasis</name>
    <dbReference type="NCBI Taxonomy" id="2681766"/>
    <lineage>
        <taxon>Bacteria</taxon>
        <taxon>Pseudomonadati</taxon>
        <taxon>Bacteroidota</taxon>
        <taxon>Bacteroidia</taxon>
        <taxon>Marinilabiliales</taxon>
        <taxon>Prolixibacteraceae</taxon>
        <taxon>Maribellus</taxon>
    </lineage>
</organism>
<protein>
    <submittedName>
        <fullName evidence="3">D-alanyl-D-alanine carboxypeptidase/D-alanyl-D-alanine-endopeptidase</fullName>
        <ecNumber evidence="3">3.4.16.4</ecNumber>
    </submittedName>
</protein>
<dbReference type="Gene3D" id="3.50.80.20">
    <property type="entry name" value="D-Ala-D-Ala carboxypeptidase C, peptidase S13"/>
    <property type="match status" value="1"/>
</dbReference>
<dbReference type="PANTHER" id="PTHR30023:SF0">
    <property type="entry name" value="PENICILLIN-SENSITIVE CARBOXYPEPTIDASE A"/>
    <property type="match status" value="1"/>
</dbReference>
<evidence type="ECO:0000313" key="3">
    <source>
        <dbReference type="EMBL" id="QGY47037.1"/>
    </source>
</evidence>
<keyword evidence="4" id="KW-1185">Reference proteome</keyword>
<dbReference type="EMBL" id="CP046401">
    <property type="protein sequence ID" value="QGY47037.1"/>
    <property type="molecule type" value="Genomic_DNA"/>
</dbReference>
<dbReference type="Proteomes" id="UP000428260">
    <property type="component" value="Chromosome"/>
</dbReference>
<dbReference type="GO" id="GO:0009002">
    <property type="term" value="F:serine-type D-Ala-D-Ala carboxypeptidase activity"/>
    <property type="evidence" value="ECO:0007669"/>
    <property type="project" value="UniProtKB-EC"/>
</dbReference>
<dbReference type="Gene3D" id="3.40.710.10">
    <property type="entry name" value="DD-peptidase/beta-lactamase superfamily"/>
    <property type="match status" value="2"/>
</dbReference>